<gene>
    <name evidence="3" type="ORF">PV328_005659</name>
</gene>
<dbReference type="SMART" id="SM00336">
    <property type="entry name" value="BBOX"/>
    <property type="match status" value="1"/>
</dbReference>
<sequence>MNAVFTRQILCYCDACQDQNQASLHCMTCLYNFCPDCGAKHYQTRTKNGGIHEVRPLWQAKRFRRTTVCLEHPEYPLRFYCVACQQVICSECMWRDVHRGHATEEHTAASKITAAMLANAIRSARILLDSLLIRYTANSFSSGRLCRSRCSNQSRMRIEFDREELLYTKEARHRIEEYTRLRNARYLLDAISLTEQLLTEGTDAEILSLSKIILKRFNALGVNVRAIGGLANADGFQNNVSRHSGIFHCCTFCSSGGKKEATCACPGTMLGGYKGCGHGHPGHPRVKHWSCCGSIDRDSVCPRLSSQNIVYRFTL</sequence>
<evidence type="ECO:0000313" key="4">
    <source>
        <dbReference type="Proteomes" id="UP001168990"/>
    </source>
</evidence>
<name>A0AA39FMX4_9HYME</name>
<dbReference type="GO" id="GO:0008270">
    <property type="term" value="F:zinc ion binding"/>
    <property type="evidence" value="ECO:0007669"/>
    <property type="project" value="UniProtKB-KW"/>
</dbReference>
<proteinExistence type="predicted"/>
<keyword evidence="1" id="KW-0862">Zinc</keyword>
<organism evidence="3 4">
    <name type="scientific">Microctonus aethiopoides</name>
    <dbReference type="NCBI Taxonomy" id="144406"/>
    <lineage>
        <taxon>Eukaryota</taxon>
        <taxon>Metazoa</taxon>
        <taxon>Ecdysozoa</taxon>
        <taxon>Arthropoda</taxon>
        <taxon>Hexapoda</taxon>
        <taxon>Insecta</taxon>
        <taxon>Pterygota</taxon>
        <taxon>Neoptera</taxon>
        <taxon>Endopterygota</taxon>
        <taxon>Hymenoptera</taxon>
        <taxon>Apocrita</taxon>
        <taxon>Ichneumonoidea</taxon>
        <taxon>Braconidae</taxon>
        <taxon>Euphorinae</taxon>
        <taxon>Microctonus</taxon>
    </lineage>
</organism>
<reference evidence="3" key="2">
    <citation type="submission" date="2023-03" db="EMBL/GenBank/DDBJ databases">
        <authorList>
            <person name="Inwood S.N."/>
            <person name="Skelly J.G."/>
            <person name="Guhlin J."/>
            <person name="Harrop T.W.R."/>
            <person name="Goldson S.G."/>
            <person name="Dearden P.K."/>
        </authorList>
    </citation>
    <scope>NUCLEOTIDE SEQUENCE</scope>
    <source>
        <strain evidence="3">Irish</strain>
        <tissue evidence="3">Whole body</tissue>
    </source>
</reference>
<dbReference type="EMBL" id="JAQQBS010000002">
    <property type="protein sequence ID" value="KAK0172325.1"/>
    <property type="molecule type" value="Genomic_DNA"/>
</dbReference>
<dbReference type="Gene3D" id="3.30.160.60">
    <property type="entry name" value="Classic Zinc Finger"/>
    <property type="match status" value="1"/>
</dbReference>
<dbReference type="SUPFAM" id="SSF57845">
    <property type="entry name" value="B-box zinc-binding domain"/>
    <property type="match status" value="1"/>
</dbReference>
<keyword evidence="1" id="KW-0479">Metal-binding</keyword>
<dbReference type="PROSITE" id="PS50119">
    <property type="entry name" value="ZF_BBOX"/>
    <property type="match status" value="1"/>
</dbReference>
<reference evidence="3" key="1">
    <citation type="journal article" date="2023" name="bioRxiv">
        <title>Scaffold-level genome assemblies of two parasitoid biocontrol wasps reveal the parthenogenesis mechanism and an associated novel virus.</title>
        <authorList>
            <person name="Inwood S."/>
            <person name="Skelly J."/>
            <person name="Guhlin J."/>
            <person name="Harrop T."/>
            <person name="Goldson S."/>
            <person name="Dearden P."/>
        </authorList>
    </citation>
    <scope>NUCLEOTIDE SEQUENCE</scope>
    <source>
        <strain evidence="3">Irish</strain>
        <tissue evidence="3">Whole body</tissue>
    </source>
</reference>
<evidence type="ECO:0000256" key="1">
    <source>
        <dbReference type="PROSITE-ProRule" id="PRU00024"/>
    </source>
</evidence>
<dbReference type="Pfam" id="PF00643">
    <property type="entry name" value="zf-B_box"/>
    <property type="match status" value="1"/>
</dbReference>
<comment type="caution">
    <text evidence="3">The sequence shown here is derived from an EMBL/GenBank/DDBJ whole genome shotgun (WGS) entry which is preliminary data.</text>
</comment>
<protein>
    <recommendedName>
        <fullName evidence="2">B box-type domain-containing protein</fullName>
    </recommendedName>
</protein>
<evidence type="ECO:0000259" key="2">
    <source>
        <dbReference type="PROSITE" id="PS50119"/>
    </source>
</evidence>
<dbReference type="AlphaFoldDB" id="A0AA39FMX4"/>
<feature type="domain" description="B box-type" evidence="2">
    <location>
        <begin position="64"/>
        <end position="106"/>
    </location>
</feature>
<dbReference type="InterPro" id="IPR000315">
    <property type="entry name" value="Znf_B-box"/>
</dbReference>
<dbReference type="CDD" id="cd19756">
    <property type="entry name" value="Bbox2"/>
    <property type="match status" value="1"/>
</dbReference>
<keyword evidence="4" id="KW-1185">Reference proteome</keyword>
<keyword evidence="1" id="KW-0863">Zinc-finger</keyword>
<accession>A0AA39FMX4</accession>
<evidence type="ECO:0000313" key="3">
    <source>
        <dbReference type="EMBL" id="KAK0172325.1"/>
    </source>
</evidence>
<dbReference type="Proteomes" id="UP001168990">
    <property type="component" value="Unassembled WGS sequence"/>
</dbReference>